<evidence type="ECO:0000256" key="1">
    <source>
        <dbReference type="ARBA" id="ARBA00022737"/>
    </source>
</evidence>
<dbReference type="InterPro" id="IPR019734">
    <property type="entry name" value="TPR_rpt"/>
</dbReference>
<dbReference type="SMART" id="SM00028">
    <property type="entry name" value="TPR"/>
    <property type="match status" value="9"/>
</dbReference>
<keyword evidence="1" id="KW-0677">Repeat</keyword>
<dbReference type="EMBL" id="MU839839">
    <property type="protein sequence ID" value="KAK1752572.1"/>
    <property type="molecule type" value="Genomic_DNA"/>
</dbReference>
<feature type="region of interest" description="Disordered" evidence="4">
    <location>
        <begin position="172"/>
        <end position="217"/>
    </location>
</feature>
<feature type="compositionally biased region" description="Polar residues" evidence="4">
    <location>
        <begin position="202"/>
        <end position="212"/>
    </location>
</feature>
<dbReference type="SUPFAM" id="SSF48452">
    <property type="entry name" value="TPR-like"/>
    <property type="match status" value="6"/>
</dbReference>
<dbReference type="Pfam" id="PF13424">
    <property type="entry name" value="TPR_12"/>
    <property type="match status" value="4"/>
</dbReference>
<dbReference type="Pfam" id="PF13174">
    <property type="entry name" value="TPR_6"/>
    <property type="match status" value="1"/>
</dbReference>
<dbReference type="PROSITE" id="PS50005">
    <property type="entry name" value="TPR"/>
    <property type="match status" value="1"/>
</dbReference>
<evidence type="ECO:0000256" key="3">
    <source>
        <dbReference type="PROSITE-ProRule" id="PRU00339"/>
    </source>
</evidence>
<feature type="repeat" description="TPR" evidence="3">
    <location>
        <begin position="282"/>
        <end position="315"/>
    </location>
</feature>
<dbReference type="Pfam" id="PF13176">
    <property type="entry name" value="TPR_7"/>
    <property type="match status" value="1"/>
</dbReference>
<gene>
    <name evidence="5" type="ORF">QBC47DRAFT_416219</name>
</gene>
<accession>A0AAJ0B9C8</accession>
<sequence>MDPVSAIGIAAAAVGLARLAGNIAVALHRMVSNHRDAPERINELAQEHGLLKTCVAQFQVFAEQNERWVNLSPEVQSQAQEAIARTETTLQELHDRIQSILSINQQRMVRIRRQYWLSERAIQPIMRRLQSHRSVLTAIMQVQSTNDVAHVLAEVSALRSDLRDRLFATHQQHAGQTLPAHSDSDADSTPSLPDDEPPLTPFTDTTEPSDSGETPPILIRTGAERFTTGLAHGRRTGPQGQLIAHHLSTVRSLCITTESSAAVTAVVSLTLSPPGLRTPQGATALVNLAKVYQDVEDYQAALEYLHEALLIRGEISDDNDANTLAIVDAVAGVFELVGSWDDALAYWLIALERRIAPGSRFGPRHPSTLATRFRVARAKGNAGNIREALDDLADLEGVYRNGRGVMELIKVRWEKAKLEGGENGARVMRELVGECEGLIASREASFGSSDRRTKEAVETLDGLKKNIDEFEVEQALTDDVAGRAVNEEPEDGEDDDENAGSVAAANIKNGSSLEIQKYQEKVREAREKKGHLHPDTLDLIVNLAAAYEANKQHELAIGWYKEAIKGRKKVLREGHPAVTSAISSMADCYIGLNDYQTALVHLQQVLSDREANLPANHPSISATQMSMGCVYASPAFQNYPEAIVMLQKAVRGYTVKLGSTHDSTLGAQFHLAKVMVDSGMESQGISLHEQVLAARARIRGPTHQMTLASKFSLAIACANVGSYERAAELLKDVIRGREEKYGRTFSGTTRAAQQLAVCFSNMGKWEEAIPYYEMALEAIQGRQQTQPPTAAANLLDELATCHTLLRNYPEALKHLRKCIVIHEAHSKPADPKRLVAIEHLAKVCDLSGSTVEAIDWYQKVIKIREQNLSDSDPTMSYILNQLSRLTWQLDQREACIAWTERFLAIPEDAAAGAEVTGEVRLVARRRIASIHLRNIQADEAIEWYQPLLEEARALLPASHWLVNRVTEELSASYHLSLAQNTAVAELHTRREQVKKMLDVDPPLAIALLERIAHVHLAEHEYSEAIALYEQVLEFITDYEAFLPESSRPPAAAEGDEPAGGPPSIVEVKHMAISSLASAHFALANNEQALRLSTKLVESTDDRRFCHSALLRIAAIHERMGDFANALVTWERILTSFPAMSDTLQVQLDRLRAMRQIARVRRRIGDLRQALEVGERALSGFKALRRTHVAAGAAGGSMAVAGGERAEAQIEMLRTLGFLASVKAALGDLEDAIAYQDEAARGFEMELGPKDDESLAAMLDLAEILTEMEREDQAVIWYRKALAGYQDRVGEKYQHGQDEELRRVEDLGRRLGVDQTRRLNE</sequence>
<evidence type="ECO:0000313" key="5">
    <source>
        <dbReference type="EMBL" id="KAK1752572.1"/>
    </source>
</evidence>
<name>A0AAJ0B9C8_9PEZI</name>
<dbReference type="PANTHER" id="PTHR45641">
    <property type="entry name" value="TETRATRICOPEPTIDE REPEAT PROTEIN (AFU_ORTHOLOGUE AFUA_6G03870)"/>
    <property type="match status" value="1"/>
</dbReference>
<reference evidence="5" key="1">
    <citation type="submission" date="2023-06" db="EMBL/GenBank/DDBJ databases">
        <title>Genome-scale phylogeny and comparative genomics of the fungal order Sordariales.</title>
        <authorList>
            <consortium name="Lawrence Berkeley National Laboratory"/>
            <person name="Hensen N."/>
            <person name="Bonometti L."/>
            <person name="Westerberg I."/>
            <person name="Brannstrom I.O."/>
            <person name="Guillou S."/>
            <person name="Cros-Aarteil S."/>
            <person name="Calhoun S."/>
            <person name="Haridas S."/>
            <person name="Kuo A."/>
            <person name="Mondo S."/>
            <person name="Pangilinan J."/>
            <person name="Riley R."/>
            <person name="Labutti K."/>
            <person name="Andreopoulos B."/>
            <person name="Lipzen A."/>
            <person name="Chen C."/>
            <person name="Yanf M."/>
            <person name="Daum C."/>
            <person name="Ng V."/>
            <person name="Clum A."/>
            <person name="Steindorff A."/>
            <person name="Ohm R."/>
            <person name="Martin F."/>
            <person name="Silar P."/>
            <person name="Natvig D."/>
            <person name="Lalanne C."/>
            <person name="Gautier V."/>
            <person name="Ament-Velasquez S.L."/>
            <person name="Kruys A."/>
            <person name="Hutchinson M.I."/>
            <person name="Powell A.J."/>
            <person name="Barry K."/>
            <person name="Miller A.N."/>
            <person name="Grigoriev I.V."/>
            <person name="Debuchy R."/>
            <person name="Gladieux P."/>
            <person name="Thoren M.H."/>
            <person name="Johannesson H."/>
        </authorList>
    </citation>
    <scope>NUCLEOTIDE SEQUENCE</scope>
    <source>
        <strain evidence="5">PSN4</strain>
    </source>
</reference>
<evidence type="ECO:0008006" key="7">
    <source>
        <dbReference type="Google" id="ProtNLM"/>
    </source>
</evidence>
<comment type="caution">
    <text evidence="5">The sequence shown here is derived from an EMBL/GenBank/DDBJ whole genome shotgun (WGS) entry which is preliminary data.</text>
</comment>
<evidence type="ECO:0000256" key="4">
    <source>
        <dbReference type="SAM" id="MobiDB-lite"/>
    </source>
</evidence>
<evidence type="ECO:0000256" key="2">
    <source>
        <dbReference type="ARBA" id="ARBA00022803"/>
    </source>
</evidence>
<dbReference type="Proteomes" id="UP001239445">
    <property type="component" value="Unassembled WGS sequence"/>
</dbReference>
<dbReference type="PANTHER" id="PTHR45641:SF19">
    <property type="entry name" value="NEPHROCYSTIN-3"/>
    <property type="match status" value="1"/>
</dbReference>
<evidence type="ECO:0000313" key="6">
    <source>
        <dbReference type="Proteomes" id="UP001239445"/>
    </source>
</evidence>
<keyword evidence="6" id="KW-1185">Reference proteome</keyword>
<dbReference type="InterPro" id="IPR011990">
    <property type="entry name" value="TPR-like_helical_dom_sf"/>
</dbReference>
<dbReference type="Gene3D" id="1.25.40.10">
    <property type="entry name" value="Tetratricopeptide repeat domain"/>
    <property type="match status" value="6"/>
</dbReference>
<organism evidence="5 6">
    <name type="scientific">Echria macrotheca</name>
    <dbReference type="NCBI Taxonomy" id="438768"/>
    <lineage>
        <taxon>Eukaryota</taxon>
        <taxon>Fungi</taxon>
        <taxon>Dikarya</taxon>
        <taxon>Ascomycota</taxon>
        <taxon>Pezizomycotina</taxon>
        <taxon>Sordariomycetes</taxon>
        <taxon>Sordariomycetidae</taxon>
        <taxon>Sordariales</taxon>
        <taxon>Schizotheciaceae</taxon>
        <taxon>Echria</taxon>
    </lineage>
</organism>
<keyword evidence="2 3" id="KW-0802">TPR repeat</keyword>
<protein>
    <recommendedName>
        <fullName evidence="7">TPR-like protein</fullName>
    </recommendedName>
</protein>
<proteinExistence type="predicted"/>